<evidence type="ECO:0000313" key="2">
    <source>
        <dbReference type="EMBL" id="AXC16196.1"/>
    </source>
</evidence>
<evidence type="ECO:0000256" key="1">
    <source>
        <dbReference type="SAM" id="MobiDB-lite"/>
    </source>
</evidence>
<gene>
    <name evidence="2" type="ORF">ACPOL_6994</name>
</gene>
<dbReference type="Proteomes" id="UP000253606">
    <property type="component" value="Plasmid pACPOL4"/>
</dbReference>
<reference evidence="2 3" key="1">
    <citation type="journal article" date="2018" name="Front. Microbiol.">
        <title>Hydrolytic Capabilities as a Key to Environmental Success: Chitinolytic and Cellulolytic Acidobacteria From Acidic Sub-arctic Soils and Boreal Peatlands.</title>
        <authorList>
            <person name="Belova S.E."/>
            <person name="Ravin N.V."/>
            <person name="Pankratov T.A."/>
            <person name="Rakitin A.L."/>
            <person name="Ivanova A.A."/>
            <person name="Beletsky A.V."/>
            <person name="Mardanov A.V."/>
            <person name="Sinninghe Damste J.S."/>
            <person name="Dedysh S.N."/>
        </authorList>
    </citation>
    <scope>NUCLEOTIDE SEQUENCE [LARGE SCALE GENOMIC DNA]</scope>
    <source>
        <strain evidence="2 3">SBC82</strain>
        <plasmid evidence="3">pacpol4</plasmid>
    </source>
</reference>
<dbReference type="AlphaFoldDB" id="A0A2Z5GC20"/>
<sequence length="42" mass="4840">MEADRRMRESGRASKVWHPTSNHSSLTYEAPRTTRTKAIRPA</sequence>
<keyword evidence="3" id="KW-1185">Reference proteome</keyword>
<feature type="compositionally biased region" description="Basic and acidic residues" evidence="1">
    <location>
        <begin position="1"/>
        <end position="12"/>
    </location>
</feature>
<evidence type="ECO:0000313" key="3">
    <source>
        <dbReference type="Proteomes" id="UP000253606"/>
    </source>
</evidence>
<organism evidence="2 3">
    <name type="scientific">Acidisarcina polymorpha</name>
    <dbReference type="NCBI Taxonomy" id="2211140"/>
    <lineage>
        <taxon>Bacteria</taxon>
        <taxon>Pseudomonadati</taxon>
        <taxon>Acidobacteriota</taxon>
        <taxon>Terriglobia</taxon>
        <taxon>Terriglobales</taxon>
        <taxon>Acidobacteriaceae</taxon>
        <taxon>Acidisarcina</taxon>
    </lineage>
</organism>
<proteinExistence type="predicted"/>
<name>A0A2Z5GC20_9BACT</name>
<feature type="region of interest" description="Disordered" evidence="1">
    <location>
        <begin position="1"/>
        <end position="42"/>
    </location>
</feature>
<protein>
    <submittedName>
        <fullName evidence="2">Uncharacterized protein</fullName>
    </submittedName>
</protein>
<accession>A0A2Z5GC20</accession>
<keyword evidence="2" id="KW-0614">Plasmid</keyword>
<geneLocation type="plasmid" evidence="3">
    <name>pacpol4</name>
</geneLocation>
<dbReference type="KEGG" id="abas:ACPOL_6994"/>
<dbReference type="EMBL" id="CP030843">
    <property type="protein sequence ID" value="AXC16196.1"/>
    <property type="molecule type" value="Genomic_DNA"/>
</dbReference>